<accession>A0A6A6SV95</accession>
<keyword evidence="1" id="KW-0472">Membrane</keyword>
<evidence type="ECO:0000313" key="3">
    <source>
        <dbReference type="Proteomes" id="UP000799324"/>
    </source>
</evidence>
<sequence>MLVAARYLSIRHRSCTGGEIRLDRRLGADVQDTVVSANNRSVVTTCRIVLRSSNFATFCKLSIRCKDEMASTWSLPRKNKHLTPYACAAKAPKTKSCKVMQFTILSFFLIAVLYHSFYLSPRRIPRSPVALMPKARSRTP</sequence>
<dbReference type="AlphaFoldDB" id="A0A6A6SV95"/>
<reference evidence="2" key="1">
    <citation type="journal article" date="2020" name="Stud. Mycol.">
        <title>101 Dothideomycetes genomes: a test case for predicting lifestyles and emergence of pathogens.</title>
        <authorList>
            <person name="Haridas S."/>
            <person name="Albert R."/>
            <person name="Binder M."/>
            <person name="Bloem J."/>
            <person name="Labutti K."/>
            <person name="Salamov A."/>
            <person name="Andreopoulos B."/>
            <person name="Baker S."/>
            <person name="Barry K."/>
            <person name="Bills G."/>
            <person name="Bluhm B."/>
            <person name="Cannon C."/>
            <person name="Castanera R."/>
            <person name="Culley D."/>
            <person name="Daum C."/>
            <person name="Ezra D."/>
            <person name="Gonzalez J."/>
            <person name="Henrissat B."/>
            <person name="Kuo A."/>
            <person name="Liang C."/>
            <person name="Lipzen A."/>
            <person name="Lutzoni F."/>
            <person name="Magnuson J."/>
            <person name="Mondo S."/>
            <person name="Nolan M."/>
            <person name="Ohm R."/>
            <person name="Pangilinan J."/>
            <person name="Park H.-J."/>
            <person name="Ramirez L."/>
            <person name="Alfaro M."/>
            <person name="Sun H."/>
            <person name="Tritt A."/>
            <person name="Yoshinaga Y."/>
            <person name="Zwiers L.-H."/>
            <person name="Turgeon B."/>
            <person name="Goodwin S."/>
            <person name="Spatafora J."/>
            <person name="Crous P."/>
            <person name="Grigoriev I."/>
        </authorList>
    </citation>
    <scope>NUCLEOTIDE SEQUENCE</scope>
    <source>
        <strain evidence="2">CBS 122681</strain>
    </source>
</reference>
<name>A0A6A6SV95_9PLEO</name>
<evidence type="ECO:0000256" key="1">
    <source>
        <dbReference type="SAM" id="Phobius"/>
    </source>
</evidence>
<keyword evidence="1" id="KW-0812">Transmembrane</keyword>
<organism evidence="2 3">
    <name type="scientific">Lophiostoma macrostomum CBS 122681</name>
    <dbReference type="NCBI Taxonomy" id="1314788"/>
    <lineage>
        <taxon>Eukaryota</taxon>
        <taxon>Fungi</taxon>
        <taxon>Dikarya</taxon>
        <taxon>Ascomycota</taxon>
        <taxon>Pezizomycotina</taxon>
        <taxon>Dothideomycetes</taxon>
        <taxon>Pleosporomycetidae</taxon>
        <taxon>Pleosporales</taxon>
        <taxon>Lophiostomataceae</taxon>
        <taxon>Lophiostoma</taxon>
    </lineage>
</organism>
<evidence type="ECO:0000313" key="2">
    <source>
        <dbReference type="EMBL" id="KAF2651609.1"/>
    </source>
</evidence>
<evidence type="ECO:0008006" key="4">
    <source>
        <dbReference type="Google" id="ProtNLM"/>
    </source>
</evidence>
<dbReference type="Proteomes" id="UP000799324">
    <property type="component" value="Unassembled WGS sequence"/>
</dbReference>
<feature type="transmembrane region" description="Helical" evidence="1">
    <location>
        <begin position="99"/>
        <end position="119"/>
    </location>
</feature>
<gene>
    <name evidence="2" type="ORF">K491DRAFT_85893</name>
</gene>
<keyword evidence="1" id="KW-1133">Transmembrane helix</keyword>
<proteinExistence type="predicted"/>
<keyword evidence="3" id="KW-1185">Reference proteome</keyword>
<dbReference type="EMBL" id="MU004421">
    <property type="protein sequence ID" value="KAF2651609.1"/>
    <property type="molecule type" value="Genomic_DNA"/>
</dbReference>
<protein>
    <recommendedName>
        <fullName evidence="4">Transmembrane protein</fullName>
    </recommendedName>
</protein>